<dbReference type="FunFam" id="3.40.50.720:FF:000026">
    <property type="entry name" value="Glyoxylate/hydroxypyruvate reductase B"/>
    <property type="match status" value="1"/>
</dbReference>
<dbReference type="GO" id="GO:0016618">
    <property type="term" value="F:hydroxypyruvate reductase [NAD(P)H] activity"/>
    <property type="evidence" value="ECO:0007669"/>
    <property type="project" value="TreeGrafter"/>
</dbReference>
<comment type="similarity">
    <text evidence="3">Belongs to the D-isomer specific 2-hydroxyacid dehydrogenase family.</text>
</comment>
<dbReference type="InterPro" id="IPR006140">
    <property type="entry name" value="D-isomer_DH_NAD-bd"/>
</dbReference>
<sequence>MIMGSKQRVFVTRSECENETLDILRDQDIDVEVNQEPGKCPPELLKEKLKSGVAGILVFLSDSIDKEIIDAATKDLRVVSTFSVGYDHLDMDYIKSKGIIATYTPGAVSTSTAETALTLILMVLKRVQESQSIMRTYYGSEAYFPPTWVRGNNLNKKVIGVIGMGRIGREISKRIIPFGPESILYTGKTGPKKDIDFARYCELDELLSSSDIVIISCSLNSETTHFIDMKAFDQMKKTGIIINVARGGIIQQDDLVQALQNKKISGAGIDVMTPEPLERTNPLLNMPNVVVFPHIGTNTVETRLDMGKMAADNIVNVLKNKEIVNQIP</sequence>
<dbReference type="OrthoDB" id="298012at2759"/>
<evidence type="ECO:0000259" key="4">
    <source>
        <dbReference type="Pfam" id="PF00389"/>
    </source>
</evidence>
<dbReference type="Pfam" id="PF02826">
    <property type="entry name" value="2-Hacid_dh_C"/>
    <property type="match status" value="1"/>
</dbReference>
<dbReference type="PANTHER" id="PTHR10996">
    <property type="entry name" value="2-HYDROXYACID DEHYDROGENASE-RELATED"/>
    <property type="match status" value="1"/>
</dbReference>
<evidence type="ECO:0000259" key="5">
    <source>
        <dbReference type="Pfam" id="PF02826"/>
    </source>
</evidence>
<reference evidence="6" key="1">
    <citation type="submission" date="2014-05" db="EMBL/GenBank/DDBJ databases">
        <authorList>
            <person name="Chronopoulou M."/>
        </authorList>
    </citation>
    <scope>NUCLEOTIDE SEQUENCE</scope>
    <source>
        <tissue evidence="6">Whole organism</tissue>
    </source>
</reference>
<evidence type="ECO:0000256" key="2">
    <source>
        <dbReference type="ARBA" id="ARBA00073306"/>
    </source>
</evidence>
<dbReference type="InterPro" id="IPR050223">
    <property type="entry name" value="D-isomer_2-hydroxyacid_DH"/>
</dbReference>
<dbReference type="GO" id="GO:0030267">
    <property type="term" value="F:glyoxylate reductase (NADPH) activity"/>
    <property type="evidence" value="ECO:0007669"/>
    <property type="project" value="TreeGrafter"/>
</dbReference>
<dbReference type="Pfam" id="PF00389">
    <property type="entry name" value="2-Hacid_dh"/>
    <property type="match status" value="1"/>
</dbReference>
<keyword evidence="1 3" id="KW-0560">Oxidoreductase</keyword>
<keyword evidence="6" id="KW-0670">Pyruvate</keyword>
<dbReference type="Gene3D" id="3.40.50.720">
    <property type="entry name" value="NAD(P)-binding Rossmann-like Domain"/>
    <property type="match status" value="2"/>
</dbReference>
<gene>
    <name evidence="6" type="primary">GRHPR</name>
</gene>
<proteinExistence type="inferred from homology"/>
<dbReference type="CDD" id="cd05301">
    <property type="entry name" value="GDH"/>
    <property type="match status" value="1"/>
</dbReference>
<protein>
    <recommendedName>
        <fullName evidence="2">Glyoxylate reductase/hydroxypyruvate reductase</fullName>
    </recommendedName>
</protein>
<dbReference type="PANTHER" id="PTHR10996:SF277">
    <property type="entry name" value="GLYOXYLATE REDUCTASE_HYDROXYPYRUVATE REDUCTASE"/>
    <property type="match status" value="1"/>
</dbReference>
<dbReference type="AlphaFoldDB" id="A0A0K2TGY0"/>
<dbReference type="InterPro" id="IPR006139">
    <property type="entry name" value="D-isomer_2_OHA_DH_cat_dom"/>
</dbReference>
<feature type="domain" description="D-isomer specific 2-hydroxyacid dehydrogenase catalytic" evidence="4">
    <location>
        <begin position="15"/>
        <end position="326"/>
    </location>
</feature>
<evidence type="ECO:0000313" key="6">
    <source>
        <dbReference type="EMBL" id="CDW25303.1"/>
    </source>
</evidence>
<name>A0A0K2TGY0_LEPSM</name>
<evidence type="ECO:0000256" key="1">
    <source>
        <dbReference type="ARBA" id="ARBA00023002"/>
    </source>
</evidence>
<dbReference type="GO" id="GO:0051287">
    <property type="term" value="F:NAD binding"/>
    <property type="evidence" value="ECO:0007669"/>
    <property type="project" value="InterPro"/>
</dbReference>
<dbReference type="InterPro" id="IPR036291">
    <property type="entry name" value="NAD(P)-bd_dom_sf"/>
</dbReference>
<dbReference type="GO" id="GO:0005829">
    <property type="term" value="C:cytosol"/>
    <property type="evidence" value="ECO:0007669"/>
    <property type="project" value="TreeGrafter"/>
</dbReference>
<dbReference type="SUPFAM" id="SSF52283">
    <property type="entry name" value="Formate/glycerate dehydrogenase catalytic domain-like"/>
    <property type="match status" value="1"/>
</dbReference>
<dbReference type="EMBL" id="HACA01007942">
    <property type="protein sequence ID" value="CDW25303.1"/>
    <property type="molecule type" value="Transcribed_RNA"/>
</dbReference>
<dbReference type="OMA" id="HHTRAAM"/>
<organism evidence="6">
    <name type="scientific">Lepeophtheirus salmonis</name>
    <name type="common">Salmon louse</name>
    <name type="synonym">Caligus salmonis</name>
    <dbReference type="NCBI Taxonomy" id="72036"/>
    <lineage>
        <taxon>Eukaryota</taxon>
        <taxon>Metazoa</taxon>
        <taxon>Ecdysozoa</taxon>
        <taxon>Arthropoda</taxon>
        <taxon>Crustacea</taxon>
        <taxon>Multicrustacea</taxon>
        <taxon>Hexanauplia</taxon>
        <taxon>Copepoda</taxon>
        <taxon>Siphonostomatoida</taxon>
        <taxon>Caligidae</taxon>
        <taxon>Lepeophtheirus</taxon>
    </lineage>
</organism>
<feature type="domain" description="D-isomer specific 2-hydroxyacid dehydrogenase NAD-binding" evidence="5">
    <location>
        <begin position="118"/>
        <end position="296"/>
    </location>
</feature>
<accession>A0A0K2TGY0</accession>
<evidence type="ECO:0000256" key="3">
    <source>
        <dbReference type="RuleBase" id="RU003719"/>
    </source>
</evidence>
<dbReference type="SUPFAM" id="SSF51735">
    <property type="entry name" value="NAD(P)-binding Rossmann-fold domains"/>
    <property type="match status" value="1"/>
</dbReference>